<evidence type="ECO:0000313" key="2">
    <source>
        <dbReference type="EMBL" id="MFC6646757.1"/>
    </source>
</evidence>
<dbReference type="Proteomes" id="UP001596391">
    <property type="component" value="Unassembled WGS sequence"/>
</dbReference>
<keyword evidence="3" id="KW-1185">Reference proteome</keyword>
<protein>
    <submittedName>
        <fullName evidence="2">Ig-like domain repeat protein</fullName>
    </submittedName>
</protein>
<dbReference type="RefSeq" id="WP_263370405.1">
    <property type="nucleotide sequence ID" value="NZ_JAGSYD010000001.1"/>
</dbReference>
<proteinExistence type="predicted"/>
<reference evidence="3" key="1">
    <citation type="journal article" date="2019" name="Int. J. Syst. Evol. Microbiol.">
        <title>The Global Catalogue of Microorganisms (GCM) 10K type strain sequencing project: providing services to taxonomists for standard genome sequencing and annotation.</title>
        <authorList>
            <consortium name="The Broad Institute Genomics Platform"/>
            <consortium name="The Broad Institute Genome Sequencing Center for Infectious Disease"/>
            <person name="Wu L."/>
            <person name="Ma J."/>
        </authorList>
    </citation>
    <scope>NUCLEOTIDE SEQUENCE [LARGE SCALE GENOMIC DNA]</scope>
    <source>
        <strain evidence="3">CGMCC 1.16026</strain>
    </source>
</reference>
<accession>A0ABW1ZBH2</accession>
<dbReference type="EMBL" id="JBHSWI010000001">
    <property type="protein sequence ID" value="MFC6646757.1"/>
    <property type="molecule type" value="Genomic_DNA"/>
</dbReference>
<name>A0ABW1ZBH2_9BACT</name>
<dbReference type="InterPro" id="IPR032109">
    <property type="entry name" value="Big_3_5"/>
</dbReference>
<comment type="caution">
    <text evidence="2">The sequence shown here is derived from an EMBL/GenBank/DDBJ whole genome shotgun (WGS) entry which is preliminary data.</text>
</comment>
<evidence type="ECO:0000259" key="1">
    <source>
        <dbReference type="Pfam" id="PF16640"/>
    </source>
</evidence>
<dbReference type="Gene3D" id="2.60.40.10">
    <property type="entry name" value="Immunoglobulins"/>
    <property type="match status" value="1"/>
</dbReference>
<evidence type="ECO:0000313" key="3">
    <source>
        <dbReference type="Proteomes" id="UP001596391"/>
    </source>
</evidence>
<organism evidence="2 3">
    <name type="scientific">Granulicella cerasi</name>
    <dbReference type="NCBI Taxonomy" id="741063"/>
    <lineage>
        <taxon>Bacteria</taxon>
        <taxon>Pseudomonadati</taxon>
        <taxon>Acidobacteriota</taxon>
        <taxon>Terriglobia</taxon>
        <taxon>Terriglobales</taxon>
        <taxon>Acidobacteriaceae</taxon>
        <taxon>Granulicella</taxon>
    </lineage>
</organism>
<sequence>MASVVGTAASAQTTCVSTPTTISGTVYTPNGTDPLPNVLVYVPTAGTTLPTLTDGVDTVNGCAAVSTLVPTTLIASTTTDAKGNFTLVNNNLSTGTQLVIQAGKWRRAYTIAPTACAVTSGFKAVMPSTKDQGNIPKIAVLTGSVDSAECVLRKVGVADTEFTNPANGGRINFYQGTASTTSGGARIDSSTPSESALVNSASTLDGYDMLMLPCQGTDADSLVTASATNRSNFVSYANNGGRVFATHFSYVWLEQADTFKSVANGWGNSTISASTTTSYNSDINTTSNTVGQVLSDWMYYIGASTTAGVIPLYDSRQNVTSVNSPTQVWATFDDSRLPAYKGTVMQFTFDTPLGSTSSPTLATTFTNTPTVMQLGSTGNSVAVNVSNSGSGPADTTLTLTFTAASGITISAITPTNGSASGWICNVSTLSCSRTVALASGASDPVAVTLSVASTASVGNTNILTAALTGGNIFNVSQCGRVLFNSYHVEEPASGNTNRNIVFPNECTTGTMTAQEKFLEFSLFNLSNFVAPSNTDSVLIQGTSSITWTPSTTTIYYGHPLDSTILDATSTVAGTFTYSPVLGTIPHVANSPLTVTATFTPTDPNYIGATQTKTITILPDPTASTITQLDQDIHYGEEIGYNNGVDAQLNVLVASPGYNPGNAADSGPFTVYIDSTLVCSGTRGVPLTGPRGNCPDANFLGWNAGTHYMQLNYAGDTDYVASQSQGYPVVVEPDHTTTAATLASPSAAVYQNVNFNAQVANTDIPATIAVGNVTFYDSLNATAAQTTNNPNTTLATSSMYAVGTSAVDATGNASLQLANLTIGTHNISACYGSTINTSGTYNFLNSCSASSVQTITIPSTAQPGTAVTLVSSANPSTYGQSVSFTVQVKTTGSFVAVPTGTVNVLDGSTVLGTLTLDATGSGIYTTASLAVGTHPLTAVYSGSATYTSSKSATLSQVVNTAITPVGAGYQLIVDPLTVPIYVGSTGVVNVQVVTFSNFNSAVKLSCSGLPDQSTCTFADSIIAVGGGTTKLLVGAGAPHNCNSNTPYFSGLPARMGLPILSLSMLTLCVARRRRKLQGIALLALLLAMPTVLTGCGSGNCTDFGLKPGDYNFSITATPVDTQYAPKTQLMLMHVHL</sequence>
<feature type="domain" description="Bacterial Ig-like" evidence="1">
    <location>
        <begin position="869"/>
        <end position="958"/>
    </location>
</feature>
<dbReference type="InterPro" id="IPR013783">
    <property type="entry name" value="Ig-like_fold"/>
</dbReference>
<gene>
    <name evidence="2" type="ORF">ACFQBQ_14415</name>
</gene>
<dbReference type="Pfam" id="PF16640">
    <property type="entry name" value="Big_3_5"/>
    <property type="match status" value="1"/>
</dbReference>